<organism evidence="7 8">
    <name type="scientific">Clavelina lepadiformis</name>
    <name type="common">Light-bulb sea squirt</name>
    <name type="synonym">Ascidia lepadiformis</name>
    <dbReference type="NCBI Taxonomy" id="159417"/>
    <lineage>
        <taxon>Eukaryota</taxon>
        <taxon>Metazoa</taxon>
        <taxon>Chordata</taxon>
        <taxon>Tunicata</taxon>
        <taxon>Ascidiacea</taxon>
        <taxon>Aplousobranchia</taxon>
        <taxon>Clavelinidae</taxon>
        <taxon>Clavelina</taxon>
    </lineage>
</organism>
<evidence type="ECO:0000313" key="8">
    <source>
        <dbReference type="Proteomes" id="UP001642483"/>
    </source>
</evidence>
<keyword evidence="4 5" id="KW-0472">Membrane</keyword>
<proteinExistence type="predicted"/>
<keyword evidence="3 5" id="KW-1133">Transmembrane helix</keyword>
<evidence type="ECO:0000256" key="5">
    <source>
        <dbReference type="SAM" id="Phobius"/>
    </source>
</evidence>
<evidence type="ECO:0000256" key="1">
    <source>
        <dbReference type="ARBA" id="ARBA00004325"/>
    </source>
</evidence>
<dbReference type="PROSITE" id="PS51503">
    <property type="entry name" value="HIG1"/>
    <property type="match status" value="1"/>
</dbReference>
<dbReference type="PANTHER" id="PTHR12297:SF18">
    <property type="entry name" value="HIG1 DOMAIN FAMILY MEMBER 2A"/>
    <property type="match status" value="1"/>
</dbReference>
<feature type="domain" description="HIG1" evidence="6">
    <location>
        <begin position="32"/>
        <end position="127"/>
    </location>
</feature>
<keyword evidence="2 5" id="KW-0812">Transmembrane</keyword>
<feature type="transmembrane region" description="Helical" evidence="5">
    <location>
        <begin position="57"/>
        <end position="76"/>
    </location>
</feature>
<comment type="subcellular location">
    <subcellularLocation>
        <location evidence="1">Mitochondrion membrane</location>
    </subcellularLocation>
</comment>
<dbReference type="InterPro" id="IPR050355">
    <property type="entry name" value="RCF1"/>
</dbReference>
<dbReference type="EMBL" id="CAWYQH010000057">
    <property type="protein sequence ID" value="CAK8678731.1"/>
    <property type="molecule type" value="Genomic_DNA"/>
</dbReference>
<evidence type="ECO:0000313" key="7">
    <source>
        <dbReference type="EMBL" id="CAK8678731.1"/>
    </source>
</evidence>
<comment type="caution">
    <text evidence="7">The sequence shown here is derived from an EMBL/GenBank/DDBJ whole genome shotgun (WGS) entry which is preliminary data.</text>
</comment>
<protein>
    <recommendedName>
        <fullName evidence="6">HIG1 domain-containing protein</fullName>
    </recommendedName>
</protein>
<keyword evidence="8" id="KW-1185">Reference proteome</keyword>
<sequence>MESTAQAPKKLSKEEILKQLPDEFEKLSLLGKLSGPPSTEDYQPLTMTKQEPFLKNFFKTFNPFVPLGLAGVVYFISNGLRHMVRRDRFKSQEMMRGRVFAQAFTLVAVVGGMYYEVYRKQQDKYSD</sequence>
<dbReference type="InterPro" id="IPR007667">
    <property type="entry name" value="Hypoxia_induced_domain"/>
</dbReference>
<evidence type="ECO:0000256" key="3">
    <source>
        <dbReference type="ARBA" id="ARBA00022989"/>
    </source>
</evidence>
<name>A0ABP0FGE0_CLALP</name>
<evidence type="ECO:0000256" key="2">
    <source>
        <dbReference type="ARBA" id="ARBA00022692"/>
    </source>
</evidence>
<gene>
    <name evidence="7" type="ORF">CVLEPA_LOCUS9022</name>
</gene>
<evidence type="ECO:0000259" key="6">
    <source>
        <dbReference type="PROSITE" id="PS51503"/>
    </source>
</evidence>
<accession>A0ABP0FGE0</accession>
<evidence type="ECO:0000256" key="4">
    <source>
        <dbReference type="ARBA" id="ARBA00023136"/>
    </source>
</evidence>
<reference evidence="7 8" key="1">
    <citation type="submission" date="2024-02" db="EMBL/GenBank/DDBJ databases">
        <authorList>
            <person name="Daric V."/>
            <person name="Darras S."/>
        </authorList>
    </citation>
    <scope>NUCLEOTIDE SEQUENCE [LARGE SCALE GENOMIC DNA]</scope>
</reference>
<dbReference type="Proteomes" id="UP001642483">
    <property type="component" value="Unassembled WGS sequence"/>
</dbReference>
<dbReference type="Pfam" id="PF04588">
    <property type="entry name" value="HIG_1_N"/>
    <property type="match status" value="1"/>
</dbReference>
<dbReference type="Gene3D" id="6.10.140.1320">
    <property type="match status" value="1"/>
</dbReference>
<dbReference type="PANTHER" id="PTHR12297">
    <property type="entry name" value="HYPOXIA-INDUCBILE GENE 1 HIG1 -RELATED"/>
    <property type="match status" value="1"/>
</dbReference>
<feature type="transmembrane region" description="Helical" evidence="5">
    <location>
        <begin position="97"/>
        <end position="115"/>
    </location>
</feature>